<reference evidence="1 2" key="1">
    <citation type="submission" date="2016-10" db="EMBL/GenBank/DDBJ databases">
        <title>Silvanigrella aquatica sp. nov., isolated from a freshwater lake located in the Black Forest, Germany, description of Silvanigrellaceae fam. nov., Silvanigrellales ord. nov., reclassification of the order Bdellovibrionales in the class Oligoflexia, reclassification of the families Bacteriovoracaceae and Halobacteriovoraceae in the new order Bacteriovoracales ord. nov., and reclassification of the family Pseudobacteriovoracaceae in the order Oligoflexiales.</title>
        <authorList>
            <person name="Hahn M.W."/>
            <person name="Schmidt J."/>
            <person name="Koll U."/>
            <person name="Rohde M."/>
            <person name="Verbag S."/>
            <person name="Pitt A."/>
            <person name="Nakai R."/>
            <person name="Naganuma T."/>
            <person name="Lang E."/>
        </authorList>
    </citation>
    <scope>NUCLEOTIDE SEQUENCE [LARGE SCALE GENOMIC DNA]</scope>
    <source>
        <strain evidence="1 2">MWH-Nonnen-W8red</strain>
    </source>
</reference>
<dbReference type="AlphaFoldDB" id="A0A1L4D1I6"/>
<gene>
    <name evidence="1" type="ORF">AXG55_09115</name>
</gene>
<dbReference type="RefSeq" id="WP_148697806.1">
    <property type="nucleotide sequence ID" value="NZ_CP017834.1"/>
</dbReference>
<dbReference type="EMBL" id="CP017834">
    <property type="protein sequence ID" value="APJ04056.1"/>
    <property type="molecule type" value="Genomic_DNA"/>
</dbReference>
<name>A0A1L4D1I6_9BACT</name>
<evidence type="ECO:0000313" key="1">
    <source>
        <dbReference type="EMBL" id="APJ04056.1"/>
    </source>
</evidence>
<accession>A0A1L4D1I6</accession>
<evidence type="ECO:0000313" key="2">
    <source>
        <dbReference type="Proteomes" id="UP000184731"/>
    </source>
</evidence>
<sequence length="228" mass="26183">MFYCKVKFIQIAKNSLKPYFFVLFALFISAHAHAIKKSNWYEYHPFLSGGFKFNEYKICNEIIQKCPIESESPFKDKECVEKYLNKIKECEQTKRLLTLKDFSYDSLKVKSFGKFTLIDFVSLGDGMDSYYIISPAGYLVETAVNPLDFNKKLQSHHTLNSNLVLDFEEPVMQSNKNGKKVFTSILSMRNCVACETNLCAKVQFHFSSPGIPLSIQAQESNQSCIVHD</sequence>
<dbReference type="KEGG" id="saqi:AXG55_09115"/>
<organism evidence="1 2">
    <name type="scientific">Silvanigrella aquatica</name>
    <dbReference type="NCBI Taxonomy" id="1915309"/>
    <lineage>
        <taxon>Bacteria</taxon>
        <taxon>Pseudomonadati</taxon>
        <taxon>Bdellovibrionota</taxon>
        <taxon>Oligoflexia</taxon>
        <taxon>Silvanigrellales</taxon>
        <taxon>Silvanigrellaceae</taxon>
        <taxon>Silvanigrella</taxon>
    </lineage>
</organism>
<protein>
    <submittedName>
        <fullName evidence="1">Uncharacterized protein</fullName>
    </submittedName>
</protein>
<dbReference type="Proteomes" id="UP000184731">
    <property type="component" value="Chromosome"/>
</dbReference>
<proteinExistence type="predicted"/>
<keyword evidence="2" id="KW-1185">Reference proteome</keyword>